<sequence>MLKALILSGSERGNGIASAVSKRIKVFFSEKGVNSEIISLCHLNYSACNNCGEGKVSCNYRSSACEKQDDMPEVIKKMIGSDIVVYVCPVHAFGMGHLMQIFLERAGVGYLRFTRPLINKIGCPVVIGRKYNLGHVHDQLVNNMLLNRMVVPGAGFPVLIHGNEETKEIADPEEKVALEQLLLRSIEIANSITACKAECERPNERIIKYNYIESFN</sequence>
<comment type="caution">
    <text evidence="4">The sequence shown here is derived from an EMBL/GenBank/DDBJ whole genome shotgun (WGS) entry which is preliminary data.</text>
</comment>
<dbReference type="Pfam" id="PF03358">
    <property type="entry name" value="FMN_red"/>
    <property type="match status" value="1"/>
</dbReference>
<protein>
    <submittedName>
        <fullName evidence="4">Flavodoxin family protein</fullName>
    </submittedName>
</protein>
<dbReference type="PANTHER" id="PTHR43278">
    <property type="entry name" value="NAD(P)H-DEPENDENT FMN-CONTAINING OXIDOREDUCTASE YWQN-RELATED"/>
    <property type="match status" value="1"/>
</dbReference>
<feature type="domain" description="NADPH-dependent FMN reductase-like" evidence="3">
    <location>
        <begin position="3"/>
        <end position="158"/>
    </location>
</feature>
<evidence type="ECO:0000256" key="2">
    <source>
        <dbReference type="ARBA" id="ARBA00022643"/>
    </source>
</evidence>
<name>A0ABY2Y447_9HYPH</name>
<reference evidence="4 5" key="1">
    <citation type="submission" date="2019-06" db="EMBL/GenBank/DDBJ databases">
        <title>Ochrobactrum cricket sp.nov., isolated from the insect Teleogryllus occipitalis living in deserted cropland.</title>
        <authorList>
            <person name="Hu M."/>
        </authorList>
    </citation>
    <scope>NUCLEOTIDE SEQUENCE [LARGE SCALE GENOMIC DNA]</scope>
    <source>
        <strain evidence="4 5">LCB8</strain>
    </source>
</reference>
<dbReference type="PANTHER" id="PTHR43278:SF4">
    <property type="entry name" value="NAD(P)H-DEPENDENT FMN-CONTAINING OXIDOREDUCTASE YWQN-RELATED"/>
    <property type="match status" value="1"/>
</dbReference>
<proteinExistence type="predicted"/>
<evidence type="ECO:0000259" key="3">
    <source>
        <dbReference type="Pfam" id="PF03358"/>
    </source>
</evidence>
<dbReference type="Gene3D" id="3.40.50.360">
    <property type="match status" value="1"/>
</dbReference>
<dbReference type="InterPro" id="IPR029039">
    <property type="entry name" value="Flavoprotein-like_sf"/>
</dbReference>
<dbReference type="InterPro" id="IPR051796">
    <property type="entry name" value="ISF_SsuE-like"/>
</dbReference>
<keyword evidence="5" id="KW-1185">Reference proteome</keyword>
<dbReference type="EMBL" id="VEWL01000005">
    <property type="protein sequence ID" value="TNV16136.1"/>
    <property type="molecule type" value="Genomic_DNA"/>
</dbReference>
<dbReference type="SUPFAM" id="SSF52218">
    <property type="entry name" value="Flavoproteins"/>
    <property type="match status" value="1"/>
</dbReference>
<evidence type="ECO:0000313" key="5">
    <source>
        <dbReference type="Proteomes" id="UP000312784"/>
    </source>
</evidence>
<organism evidence="4 5">
    <name type="scientific">Ochrobactrum teleogrylli</name>
    <dbReference type="NCBI Taxonomy" id="2479765"/>
    <lineage>
        <taxon>Bacteria</taxon>
        <taxon>Pseudomonadati</taxon>
        <taxon>Pseudomonadota</taxon>
        <taxon>Alphaproteobacteria</taxon>
        <taxon>Hyphomicrobiales</taxon>
        <taxon>Brucellaceae</taxon>
        <taxon>Brucella/Ochrobactrum group</taxon>
        <taxon>Ochrobactrum</taxon>
    </lineage>
</organism>
<keyword evidence="1" id="KW-0285">Flavoprotein</keyword>
<keyword evidence="2" id="KW-0288">FMN</keyword>
<dbReference type="Proteomes" id="UP000312784">
    <property type="component" value="Unassembled WGS sequence"/>
</dbReference>
<dbReference type="InterPro" id="IPR005025">
    <property type="entry name" value="FMN_Rdtase-like_dom"/>
</dbReference>
<evidence type="ECO:0000313" key="4">
    <source>
        <dbReference type="EMBL" id="TNV16136.1"/>
    </source>
</evidence>
<evidence type="ECO:0000256" key="1">
    <source>
        <dbReference type="ARBA" id="ARBA00022630"/>
    </source>
</evidence>
<gene>
    <name evidence="4" type="ORF">FIC94_09895</name>
</gene>
<accession>A0ABY2Y447</accession>